<proteinExistence type="predicted"/>
<dbReference type="Proteomes" id="UP001150603">
    <property type="component" value="Unassembled WGS sequence"/>
</dbReference>
<feature type="non-terminal residue" evidence="1">
    <location>
        <position position="282"/>
    </location>
</feature>
<protein>
    <submittedName>
        <fullName evidence="1">Uncharacterized protein</fullName>
    </submittedName>
</protein>
<comment type="caution">
    <text evidence="1">The sequence shown here is derived from an EMBL/GenBank/DDBJ whole genome shotgun (WGS) entry which is preliminary data.</text>
</comment>
<dbReference type="EMBL" id="JANBPW010004052">
    <property type="protein sequence ID" value="KAJ1935964.1"/>
    <property type="molecule type" value="Genomic_DNA"/>
</dbReference>
<reference evidence="1" key="1">
    <citation type="submission" date="2022-07" db="EMBL/GenBank/DDBJ databases">
        <title>Phylogenomic reconstructions and comparative analyses of Kickxellomycotina fungi.</title>
        <authorList>
            <person name="Reynolds N.K."/>
            <person name="Stajich J.E."/>
            <person name="Barry K."/>
            <person name="Grigoriev I.V."/>
            <person name="Crous P."/>
            <person name="Smith M.E."/>
        </authorList>
    </citation>
    <scope>NUCLEOTIDE SEQUENCE</scope>
    <source>
        <strain evidence="1">NRRL 5244</strain>
    </source>
</reference>
<sequence>MPTVSAPSKILMLNTGAKIPAVGLGTWRSEPGLVAVAVEEAIKAGYRHIDGALIYANEAEVGQGIRNSGVPRSELFVTTKLWNTEHKPEDVAKGLDQSLKNLGLDYVDLYLMHWPVAFNSMDDKNADGSMVDANIDYVDTYKAMEKLLDTGKVKAIGVSNFSVPNLKRLLENTTVVPAANQVELHPYLPQDELVEFCKSKGIIVTAYSPLGSTAEFNLRDDVVINEIAKAHGATPAQVLLAWGVKRGYTVVPKSVSKDRIVANFQLADISDEEFAKINAIER</sequence>
<evidence type="ECO:0000313" key="2">
    <source>
        <dbReference type="Proteomes" id="UP001150603"/>
    </source>
</evidence>
<keyword evidence="2" id="KW-1185">Reference proteome</keyword>
<gene>
    <name evidence="1" type="ORF">FBU59_005214</name>
</gene>
<organism evidence="1 2">
    <name type="scientific">Linderina macrospora</name>
    <dbReference type="NCBI Taxonomy" id="4868"/>
    <lineage>
        <taxon>Eukaryota</taxon>
        <taxon>Fungi</taxon>
        <taxon>Fungi incertae sedis</taxon>
        <taxon>Zoopagomycota</taxon>
        <taxon>Kickxellomycotina</taxon>
        <taxon>Kickxellomycetes</taxon>
        <taxon>Kickxellales</taxon>
        <taxon>Kickxellaceae</taxon>
        <taxon>Linderina</taxon>
    </lineage>
</organism>
<evidence type="ECO:0000313" key="1">
    <source>
        <dbReference type="EMBL" id="KAJ1935964.1"/>
    </source>
</evidence>
<accession>A0ACC1J3D9</accession>
<name>A0ACC1J3D9_9FUNG</name>